<dbReference type="EMBL" id="JBHLVO010000010">
    <property type="protein sequence ID" value="MFC0272409.1"/>
    <property type="molecule type" value="Genomic_DNA"/>
</dbReference>
<reference evidence="1 2" key="1">
    <citation type="submission" date="2024-09" db="EMBL/GenBank/DDBJ databases">
        <authorList>
            <person name="Sun Q."/>
            <person name="Mori K."/>
        </authorList>
    </citation>
    <scope>NUCLEOTIDE SEQUENCE [LARGE SCALE GENOMIC DNA]</scope>
    <source>
        <strain evidence="1 2">CCM 7228</strain>
    </source>
</reference>
<evidence type="ECO:0000313" key="2">
    <source>
        <dbReference type="Proteomes" id="UP001589854"/>
    </source>
</evidence>
<organism evidence="1 2">
    <name type="scientific">Metabacillus herbersteinensis</name>
    <dbReference type="NCBI Taxonomy" id="283816"/>
    <lineage>
        <taxon>Bacteria</taxon>
        <taxon>Bacillati</taxon>
        <taxon>Bacillota</taxon>
        <taxon>Bacilli</taxon>
        <taxon>Bacillales</taxon>
        <taxon>Bacillaceae</taxon>
        <taxon>Metabacillus</taxon>
    </lineage>
</organism>
<keyword evidence="2" id="KW-1185">Reference proteome</keyword>
<name>A0ABV6GGU8_9BACI</name>
<accession>A0ABV6GGU8</accession>
<dbReference type="RefSeq" id="WP_378934680.1">
    <property type="nucleotide sequence ID" value="NZ_JBHLVO010000010.1"/>
</dbReference>
<protein>
    <submittedName>
        <fullName evidence="1">Uncharacterized protein</fullName>
    </submittedName>
</protein>
<evidence type="ECO:0000313" key="1">
    <source>
        <dbReference type="EMBL" id="MFC0272409.1"/>
    </source>
</evidence>
<dbReference type="Proteomes" id="UP001589854">
    <property type="component" value="Unassembled WGS sequence"/>
</dbReference>
<gene>
    <name evidence="1" type="ORF">ACFFIX_13290</name>
</gene>
<proteinExistence type="predicted"/>
<sequence>MFNNSSSFLFGKYALDGLDMSLDTKQSTDRYDVYVNQDYVGQKLILTSQEEVHDIDDFLENEGFKNFESTLDGDHYYVKATQNERAVADTLKVYLQNR</sequence>
<comment type="caution">
    <text evidence="1">The sequence shown here is derived from an EMBL/GenBank/DDBJ whole genome shotgun (WGS) entry which is preliminary data.</text>
</comment>